<evidence type="ECO:0000256" key="8">
    <source>
        <dbReference type="ARBA" id="ARBA00023157"/>
    </source>
</evidence>
<dbReference type="FunFam" id="3.30.200.20:FF:000402">
    <property type="entry name" value="Serine/threonine-protein kinase"/>
    <property type="match status" value="1"/>
</dbReference>
<evidence type="ECO:0000256" key="5">
    <source>
        <dbReference type="ARBA" id="ARBA00022741"/>
    </source>
</evidence>
<evidence type="ECO:0000256" key="14">
    <source>
        <dbReference type="SAM" id="SignalP"/>
    </source>
</evidence>
<feature type="domain" description="Apple" evidence="17">
    <location>
        <begin position="349"/>
        <end position="435"/>
    </location>
</feature>
<dbReference type="InterPro" id="IPR008271">
    <property type="entry name" value="Ser/Thr_kinase_AS"/>
</dbReference>
<evidence type="ECO:0000256" key="6">
    <source>
        <dbReference type="ARBA" id="ARBA00022777"/>
    </source>
</evidence>
<dbReference type="PANTHER" id="PTHR32444:SF118">
    <property type="entry name" value="OS09G0551150 PROTEIN"/>
    <property type="match status" value="1"/>
</dbReference>
<keyword evidence="6" id="KW-0418">Kinase</keyword>
<feature type="domain" description="Bulb-type lectin" evidence="16">
    <location>
        <begin position="27"/>
        <end position="158"/>
    </location>
</feature>
<dbReference type="GO" id="GO:0016020">
    <property type="term" value="C:membrane"/>
    <property type="evidence" value="ECO:0007669"/>
    <property type="project" value="UniProtKB-SubCell"/>
</dbReference>
<dbReference type="Gene3D" id="3.30.200.20">
    <property type="entry name" value="Phosphorylase Kinase, domain 1"/>
    <property type="match status" value="1"/>
</dbReference>
<keyword evidence="8" id="KW-1015">Disulfide bond</keyword>
<evidence type="ECO:0000259" key="15">
    <source>
        <dbReference type="PROSITE" id="PS50011"/>
    </source>
</evidence>
<dbReference type="SUPFAM" id="SSF56112">
    <property type="entry name" value="Protein kinase-like (PK-like)"/>
    <property type="match status" value="1"/>
</dbReference>
<comment type="catalytic activity">
    <reaction evidence="10">
        <text>L-threonyl-[protein] + ATP = O-phospho-L-threonyl-[protein] + ADP + H(+)</text>
        <dbReference type="Rhea" id="RHEA:46608"/>
        <dbReference type="Rhea" id="RHEA-COMP:11060"/>
        <dbReference type="Rhea" id="RHEA-COMP:11605"/>
        <dbReference type="ChEBI" id="CHEBI:15378"/>
        <dbReference type="ChEBI" id="CHEBI:30013"/>
        <dbReference type="ChEBI" id="CHEBI:30616"/>
        <dbReference type="ChEBI" id="CHEBI:61977"/>
        <dbReference type="ChEBI" id="CHEBI:456216"/>
        <dbReference type="EC" id="2.7.11.1"/>
    </reaction>
</comment>
<keyword evidence="9" id="KW-0675">Receptor</keyword>
<comment type="caution">
    <text evidence="18">The sequence shown here is derived from an EMBL/GenBank/DDBJ whole genome shotgun (WGS) entry which is preliminary data.</text>
</comment>
<protein>
    <recommendedName>
        <fullName evidence="2">non-specific serine/threonine protein kinase</fullName>
        <ecNumber evidence="2">2.7.11.1</ecNumber>
    </recommendedName>
</protein>
<feature type="binding site" evidence="12">
    <location>
        <position position="548"/>
    </location>
    <ligand>
        <name>ATP</name>
        <dbReference type="ChEBI" id="CHEBI:30616"/>
    </ligand>
</feature>
<evidence type="ECO:0000256" key="12">
    <source>
        <dbReference type="PROSITE-ProRule" id="PRU10141"/>
    </source>
</evidence>
<dbReference type="Gene3D" id="2.90.10.10">
    <property type="entry name" value="Bulb-type lectin domain"/>
    <property type="match status" value="1"/>
</dbReference>
<dbReference type="PROSITE" id="PS00107">
    <property type="entry name" value="PROTEIN_KINASE_ATP"/>
    <property type="match status" value="1"/>
</dbReference>
<organism evidence="18 19">
    <name type="scientific">Eragrostis curvula</name>
    <name type="common">weeping love grass</name>
    <dbReference type="NCBI Taxonomy" id="38414"/>
    <lineage>
        <taxon>Eukaryota</taxon>
        <taxon>Viridiplantae</taxon>
        <taxon>Streptophyta</taxon>
        <taxon>Embryophyta</taxon>
        <taxon>Tracheophyta</taxon>
        <taxon>Spermatophyta</taxon>
        <taxon>Magnoliopsida</taxon>
        <taxon>Liliopsida</taxon>
        <taxon>Poales</taxon>
        <taxon>Poaceae</taxon>
        <taxon>PACMAD clade</taxon>
        <taxon>Chloridoideae</taxon>
        <taxon>Eragrostideae</taxon>
        <taxon>Eragrostidinae</taxon>
        <taxon>Eragrostis</taxon>
    </lineage>
</organism>
<comment type="subcellular location">
    <subcellularLocation>
        <location evidence="1">Membrane</location>
        <topology evidence="1">Single-pass type I membrane protein</topology>
    </subcellularLocation>
</comment>
<dbReference type="Pfam" id="PF08276">
    <property type="entry name" value="PAN_2"/>
    <property type="match status" value="1"/>
</dbReference>
<dbReference type="Proteomes" id="UP000324897">
    <property type="component" value="Chromosome 3"/>
</dbReference>
<feature type="signal peptide" evidence="14">
    <location>
        <begin position="1"/>
        <end position="26"/>
    </location>
</feature>
<dbReference type="GO" id="GO:0048544">
    <property type="term" value="P:recognition of pollen"/>
    <property type="evidence" value="ECO:0007669"/>
    <property type="project" value="InterPro"/>
</dbReference>
<dbReference type="SMART" id="SM00473">
    <property type="entry name" value="PAN_AP"/>
    <property type="match status" value="1"/>
</dbReference>
<evidence type="ECO:0000256" key="13">
    <source>
        <dbReference type="SAM" id="Phobius"/>
    </source>
</evidence>
<dbReference type="GO" id="GO:0051707">
    <property type="term" value="P:response to other organism"/>
    <property type="evidence" value="ECO:0007669"/>
    <property type="project" value="UniProtKB-ARBA"/>
</dbReference>
<dbReference type="CDD" id="cd01098">
    <property type="entry name" value="PAN_AP_plant"/>
    <property type="match status" value="1"/>
</dbReference>
<dbReference type="CDD" id="cd00028">
    <property type="entry name" value="B_lectin"/>
    <property type="match status" value="1"/>
</dbReference>
<dbReference type="InterPro" id="IPR000719">
    <property type="entry name" value="Prot_kinase_dom"/>
</dbReference>
<keyword evidence="4 14" id="KW-0732">Signal</keyword>
<dbReference type="InterPro" id="IPR017441">
    <property type="entry name" value="Protein_kinase_ATP_BS"/>
</dbReference>
<dbReference type="Pfam" id="PF01453">
    <property type="entry name" value="B_lectin"/>
    <property type="match status" value="1"/>
</dbReference>
<keyword evidence="5 12" id="KW-0547">Nucleotide-binding</keyword>
<feature type="domain" description="Protein kinase" evidence="15">
    <location>
        <begin position="521"/>
        <end position="685"/>
    </location>
</feature>
<dbReference type="EC" id="2.7.11.1" evidence="2"/>
<comment type="catalytic activity">
    <reaction evidence="11">
        <text>L-seryl-[protein] + ATP = O-phospho-L-seryl-[protein] + ADP + H(+)</text>
        <dbReference type="Rhea" id="RHEA:17989"/>
        <dbReference type="Rhea" id="RHEA-COMP:9863"/>
        <dbReference type="Rhea" id="RHEA-COMP:11604"/>
        <dbReference type="ChEBI" id="CHEBI:15378"/>
        <dbReference type="ChEBI" id="CHEBI:29999"/>
        <dbReference type="ChEBI" id="CHEBI:30616"/>
        <dbReference type="ChEBI" id="CHEBI:83421"/>
        <dbReference type="ChEBI" id="CHEBI:456216"/>
        <dbReference type="EC" id="2.7.11.1"/>
    </reaction>
</comment>
<dbReference type="Gramene" id="TVU10347">
    <property type="protein sequence ID" value="TVU10347"/>
    <property type="gene ID" value="EJB05_43871"/>
</dbReference>
<evidence type="ECO:0000256" key="11">
    <source>
        <dbReference type="ARBA" id="ARBA00048679"/>
    </source>
</evidence>
<feature type="transmembrane region" description="Helical" evidence="13">
    <location>
        <begin position="450"/>
        <end position="471"/>
    </location>
</feature>
<dbReference type="InterPro" id="IPR000858">
    <property type="entry name" value="S_locus_glycoprot_dom"/>
</dbReference>
<evidence type="ECO:0000256" key="7">
    <source>
        <dbReference type="ARBA" id="ARBA00022840"/>
    </source>
</evidence>
<keyword evidence="7 12" id="KW-0067">ATP-binding</keyword>
<dbReference type="EMBL" id="RWGY01000039">
    <property type="protein sequence ID" value="TVU10347.1"/>
    <property type="molecule type" value="Genomic_DNA"/>
</dbReference>
<dbReference type="InterPro" id="IPR001480">
    <property type="entry name" value="Bulb-type_lectin_dom"/>
</dbReference>
<keyword evidence="19" id="KW-1185">Reference proteome</keyword>
<proteinExistence type="predicted"/>
<dbReference type="InterPro" id="IPR003609">
    <property type="entry name" value="Pan_app"/>
</dbReference>
<feature type="chain" id="PRO_5023885696" description="non-specific serine/threonine protein kinase" evidence="14">
    <location>
        <begin position="27"/>
        <end position="685"/>
    </location>
</feature>
<gene>
    <name evidence="18" type="ORF">EJB05_43871</name>
</gene>
<dbReference type="SMART" id="SM00108">
    <property type="entry name" value="B_lectin"/>
    <property type="match status" value="1"/>
</dbReference>
<dbReference type="GO" id="GO:0004674">
    <property type="term" value="F:protein serine/threonine kinase activity"/>
    <property type="evidence" value="ECO:0007669"/>
    <property type="project" value="UniProtKB-EC"/>
</dbReference>
<name>A0A5J9TGI7_9POAL</name>
<dbReference type="PROSITE" id="PS50948">
    <property type="entry name" value="PAN"/>
    <property type="match status" value="1"/>
</dbReference>
<evidence type="ECO:0000256" key="3">
    <source>
        <dbReference type="ARBA" id="ARBA00022679"/>
    </source>
</evidence>
<reference evidence="18 19" key="1">
    <citation type="journal article" date="2019" name="Sci. Rep.">
        <title>A high-quality genome of Eragrostis curvula grass provides insights into Poaceae evolution and supports new strategies to enhance forage quality.</title>
        <authorList>
            <person name="Carballo J."/>
            <person name="Santos B.A.C.M."/>
            <person name="Zappacosta D."/>
            <person name="Garbus I."/>
            <person name="Selva J.P."/>
            <person name="Gallo C.A."/>
            <person name="Diaz A."/>
            <person name="Albertini E."/>
            <person name="Caccamo M."/>
            <person name="Echenique V."/>
        </authorList>
    </citation>
    <scope>NUCLEOTIDE SEQUENCE [LARGE SCALE GENOMIC DNA]</scope>
    <source>
        <strain evidence="19">cv. Victoria</strain>
        <tissue evidence="18">Leaf</tissue>
    </source>
</reference>
<dbReference type="PANTHER" id="PTHR32444">
    <property type="entry name" value="BULB-TYPE LECTIN DOMAIN-CONTAINING PROTEIN"/>
    <property type="match status" value="1"/>
</dbReference>
<dbReference type="Pfam" id="PF00954">
    <property type="entry name" value="S_locus_glycop"/>
    <property type="match status" value="1"/>
</dbReference>
<dbReference type="SUPFAM" id="SSF51110">
    <property type="entry name" value="alpha-D-mannose-specific plant lectins"/>
    <property type="match status" value="1"/>
</dbReference>
<dbReference type="SMART" id="SM00220">
    <property type="entry name" value="S_TKc"/>
    <property type="match status" value="1"/>
</dbReference>
<sequence>MAWSAIIRYAITFLLLVLRLLPPCASDDRLLPGKLLSPGATIVSDGGSFALGFFSPANSTPAKLYLGIWYNEIPGLTVVWVANREAPATNGTSSSPALSLTNTSNLVLSDGDGRVLWTTNITGATSSAPSTGLAAVLLNTGNLVVRSPNGTTLWQSFDYPGDTFLPGMKIRIRYKTRAGERLVSWKAPDDPSPGPFSYGCDPGTFLQVFLWNGTRPVMRSAPYTGFMVDSEYQANASSFTYMAIVATQDGIYMSYSLSDGAPHTRYVLTYSGEYQLQMWSRNSSAWVVFRKWPNSKCNHYGYCGRYGYCDDTVAVRTCKCLDGFEPVNLEQWNSGNFSQGCRRKEALQCDDSFLAVPGMKAPDKFVHILNRTSEECAAECTRNCSCVAYAYADLGQDISKATMDGTRCLVWAGDLIDTEKMSDTAGRDTLYIRMAGLHAGARPKTNALRIALPTIFISGILILAGISLAWLKFKGKKRSGQGHKKPFLGGSSDELRERNLSQDCELPFVKFGDIVAATQNFSESNKIGQGGFGKVYKGMLGGQEVAIKRLSKDSQQGTEEFRNEVILIAKLQHRNLVRLLGCSVEGDEKILIYEYLRNKSLDASLFDSSRKMLLGWPMRFNIIKGVARGLLYLHQDSRLTIIHRDLKAANVLLDGEMRPKIADFGMARIFNDTQKNANTQRVVGT</sequence>
<keyword evidence="13" id="KW-0472">Membrane</keyword>
<dbReference type="FunFam" id="2.90.10.10:FF:000019">
    <property type="entry name" value="Serine/threonine-protein kinase"/>
    <property type="match status" value="1"/>
</dbReference>
<dbReference type="Gene3D" id="1.10.510.10">
    <property type="entry name" value="Transferase(Phosphotransferase) domain 1"/>
    <property type="match status" value="1"/>
</dbReference>
<evidence type="ECO:0000259" key="16">
    <source>
        <dbReference type="PROSITE" id="PS50927"/>
    </source>
</evidence>
<dbReference type="PROSITE" id="PS00108">
    <property type="entry name" value="PROTEIN_KINASE_ST"/>
    <property type="match status" value="1"/>
</dbReference>
<dbReference type="AlphaFoldDB" id="A0A5J9TGI7"/>
<evidence type="ECO:0000256" key="10">
    <source>
        <dbReference type="ARBA" id="ARBA00047899"/>
    </source>
</evidence>
<dbReference type="OrthoDB" id="654065at2759"/>
<evidence type="ECO:0000313" key="18">
    <source>
        <dbReference type="EMBL" id="TVU10347.1"/>
    </source>
</evidence>
<keyword evidence="13" id="KW-1133">Transmembrane helix</keyword>
<dbReference type="PROSITE" id="PS50011">
    <property type="entry name" value="PROTEIN_KINASE_DOM"/>
    <property type="match status" value="1"/>
</dbReference>
<evidence type="ECO:0000256" key="4">
    <source>
        <dbReference type="ARBA" id="ARBA00022729"/>
    </source>
</evidence>
<accession>A0A5J9TGI7</accession>
<evidence type="ECO:0000259" key="17">
    <source>
        <dbReference type="PROSITE" id="PS50948"/>
    </source>
</evidence>
<dbReference type="PROSITE" id="PS50927">
    <property type="entry name" value="BULB_LECTIN"/>
    <property type="match status" value="1"/>
</dbReference>
<evidence type="ECO:0000256" key="1">
    <source>
        <dbReference type="ARBA" id="ARBA00004479"/>
    </source>
</evidence>
<evidence type="ECO:0000256" key="9">
    <source>
        <dbReference type="ARBA" id="ARBA00023170"/>
    </source>
</evidence>
<dbReference type="FunFam" id="1.10.510.10:FF:001019">
    <property type="entry name" value="G-type lectin S-receptor-like serine/threonine-protein kinase B120"/>
    <property type="match status" value="1"/>
</dbReference>
<dbReference type="Pfam" id="PF00069">
    <property type="entry name" value="Pkinase"/>
    <property type="match status" value="1"/>
</dbReference>
<evidence type="ECO:0000313" key="19">
    <source>
        <dbReference type="Proteomes" id="UP000324897"/>
    </source>
</evidence>
<feature type="non-terminal residue" evidence="18">
    <location>
        <position position="1"/>
    </location>
</feature>
<keyword evidence="13" id="KW-0812">Transmembrane</keyword>
<keyword evidence="3" id="KW-0808">Transferase</keyword>
<dbReference type="GO" id="GO:0005524">
    <property type="term" value="F:ATP binding"/>
    <property type="evidence" value="ECO:0007669"/>
    <property type="project" value="UniProtKB-UniRule"/>
</dbReference>
<dbReference type="InterPro" id="IPR036426">
    <property type="entry name" value="Bulb-type_lectin_dom_sf"/>
</dbReference>
<evidence type="ECO:0000256" key="2">
    <source>
        <dbReference type="ARBA" id="ARBA00012513"/>
    </source>
</evidence>
<dbReference type="InterPro" id="IPR011009">
    <property type="entry name" value="Kinase-like_dom_sf"/>
</dbReference>